<evidence type="ECO:0000313" key="3">
    <source>
        <dbReference type="Proteomes" id="UP001432027"/>
    </source>
</evidence>
<dbReference type="EMBL" id="BTSX01000002">
    <property type="protein sequence ID" value="GMS82337.1"/>
    <property type="molecule type" value="Genomic_DNA"/>
</dbReference>
<name>A0AAV5SI80_9BILA</name>
<sequence length="108" mass="10595">MGELFVPTEVTHPNGAANGGNGGGAGSFLKGFLSGGGSTPRGARPTDLDAILTDKPGPSGTSGSVAMRTVGRTIPGPARLDRATAGGVSAGHAAAMALQGYGRYRSKL</sequence>
<accession>A0AAV5SI80</accession>
<feature type="compositionally biased region" description="Gly residues" evidence="1">
    <location>
        <begin position="17"/>
        <end position="26"/>
    </location>
</feature>
<dbReference type="Proteomes" id="UP001432027">
    <property type="component" value="Unassembled WGS sequence"/>
</dbReference>
<organism evidence="2 3">
    <name type="scientific">Pristionchus entomophagus</name>
    <dbReference type="NCBI Taxonomy" id="358040"/>
    <lineage>
        <taxon>Eukaryota</taxon>
        <taxon>Metazoa</taxon>
        <taxon>Ecdysozoa</taxon>
        <taxon>Nematoda</taxon>
        <taxon>Chromadorea</taxon>
        <taxon>Rhabditida</taxon>
        <taxon>Rhabditina</taxon>
        <taxon>Diplogasteromorpha</taxon>
        <taxon>Diplogasteroidea</taxon>
        <taxon>Neodiplogasteridae</taxon>
        <taxon>Pristionchus</taxon>
    </lineage>
</organism>
<protein>
    <submittedName>
        <fullName evidence="2">Uncharacterized protein</fullName>
    </submittedName>
</protein>
<comment type="caution">
    <text evidence="2">The sequence shown here is derived from an EMBL/GenBank/DDBJ whole genome shotgun (WGS) entry which is preliminary data.</text>
</comment>
<reference evidence="2" key="1">
    <citation type="submission" date="2023-10" db="EMBL/GenBank/DDBJ databases">
        <title>Genome assembly of Pristionchus species.</title>
        <authorList>
            <person name="Yoshida K."/>
            <person name="Sommer R.J."/>
        </authorList>
    </citation>
    <scope>NUCLEOTIDE SEQUENCE</scope>
    <source>
        <strain evidence="2">RS0144</strain>
    </source>
</reference>
<feature type="region of interest" description="Disordered" evidence="1">
    <location>
        <begin position="1"/>
        <end position="68"/>
    </location>
</feature>
<gene>
    <name evidence="2" type="ORF">PENTCL1PPCAC_4512</name>
</gene>
<evidence type="ECO:0000256" key="1">
    <source>
        <dbReference type="SAM" id="MobiDB-lite"/>
    </source>
</evidence>
<evidence type="ECO:0000313" key="2">
    <source>
        <dbReference type="EMBL" id="GMS82337.1"/>
    </source>
</evidence>
<dbReference type="AlphaFoldDB" id="A0AAV5SI80"/>
<keyword evidence="3" id="KW-1185">Reference proteome</keyword>
<proteinExistence type="predicted"/>